<dbReference type="InterPro" id="IPR012340">
    <property type="entry name" value="NA-bd_OB-fold"/>
</dbReference>
<keyword evidence="1 4" id="KW-0489">Methyltransferase</keyword>
<feature type="binding site" evidence="4">
    <location>
        <position position="341"/>
    </location>
    <ligand>
        <name>S-adenosyl-L-methionine</name>
        <dbReference type="ChEBI" id="CHEBI:59789"/>
    </ligand>
</feature>
<keyword evidence="9" id="KW-1185">Reference proteome</keyword>
<dbReference type="PANTHER" id="PTHR11061:SF30">
    <property type="entry name" value="TRNA (URACIL(54)-C(5))-METHYLTRANSFERASE"/>
    <property type="match status" value="1"/>
</dbReference>
<keyword evidence="3 4" id="KW-0949">S-adenosyl-L-methionine</keyword>
<proteinExistence type="inferred from homology"/>
<feature type="region of interest" description="Disordered" evidence="6">
    <location>
        <begin position="1"/>
        <end position="31"/>
    </location>
</feature>
<dbReference type="InterPro" id="IPR002792">
    <property type="entry name" value="TRAM_dom"/>
</dbReference>
<dbReference type="InterPro" id="IPR029063">
    <property type="entry name" value="SAM-dependent_MTases_sf"/>
</dbReference>
<dbReference type="PROSITE" id="PS01230">
    <property type="entry name" value="TRMA_1"/>
    <property type="match status" value="1"/>
</dbReference>
<evidence type="ECO:0000256" key="2">
    <source>
        <dbReference type="ARBA" id="ARBA00022679"/>
    </source>
</evidence>
<accession>A0A9J7BV29</accession>
<gene>
    <name evidence="8" type="ORF">MOP44_12470</name>
</gene>
<dbReference type="RefSeq" id="WP_260796369.1">
    <property type="nucleotide sequence ID" value="NZ_CP093313.1"/>
</dbReference>
<feature type="active site" evidence="5">
    <location>
        <position position="412"/>
    </location>
</feature>
<feature type="active site" description="Nucleophile" evidence="4">
    <location>
        <position position="412"/>
    </location>
</feature>
<feature type="binding site" evidence="4">
    <location>
        <position position="320"/>
    </location>
    <ligand>
        <name>S-adenosyl-L-methionine</name>
        <dbReference type="ChEBI" id="CHEBI:59789"/>
    </ligand>
</feature>
<dbReference type="PROSITE" id="PS50926">
    <property type="entry name" value="TRAM"/>
    <property type="match status" value="1"/>
</dbReference>
<dbReference type="Pfam" id="PF01938">
    <property type="entry name" value="TRAM"/>
    <property type="match status" value="1"/>
</dbReference>
<name>A0A9J7BV29_9BACT</name>
<sequence>MKGRQERKSQRKLRTPVPKGEGPGAPARTSEVEVVTIEKPVYGGSFLARVEGKAVFVPMTLPGEQARVRITEDKDKRGYAKAEVEQLIAAAPERIKARCPHFGPCGGCNYQHTGYENQIAFKKEILRETLERAGVTAPDEIGVLAAEPWEYRNRIRVGFDAEGRPGYRSRRSHDLIAIAECPISAPLLVRAAMGAGEVLARVPANLRPHEVLLFCNAEERELLATFFVKEGAQLKLEPIAATLRERVVELAGAELATGGRPGHPPRTMARWGSGSLTYRVGAQDYRVDHGAFFQVNRWLIDGMVERVTAGQQGMLAWDLFAGVGLFARQLANGFDKVVAVESAPMSTEALKANLAGTTGEAVAASTLDFLRENARGVRPDLIVVDPPRTGLGEEINTLLNAVGAPALVYVSCDPATLARDLRALIAGGYALERVTMTDLFPQTFHLETIAVLRGPALRQG</sequence>
<evidence type="ECO:0000256" key="1">
    <source>
        <dbReference type="ARBA" id="ARBA00022603"/>
    </source>
</evidence>
<evidence type="ECO:0000313" key="9">
    <source>
        <dbReference type="Proteomes" id="UP001059380"/>
    </source>
</evidence>
<dbReference type="Proteomes" id="UP001059380">
    <property type="component" value="Chromosome"/>
</dbReference>
<protein>
    <submittedName>
        <fullName evidence="8">Class I SAM-dependent RNA methyltransferase</fullName>
    </submittedName>
</protein>
<dbReference type="InterPro" id="IPR010280">
    <property type="entry name" value="U5_MeTrfase_fam"/>
</dbReference>
<dbReference type="AlphaFoldDB" id="A0A9J7BV29"/>
<dbReference type="SUPFAM" id="SSF53335">
    <property type="entry name" value="S-adenosyl-L-methionine-dependent methyltransferases"/>
    <property type="match status" value="1"/>
</dbReference>
<comment type="similarity">
    <text evidence="4">Belongs to the class I-like SAM-binding methyltransferase superfamily. RNA M5U methyltransferase family.</text>
</comment>
<feature type="binding site" evidence="4">
    <location>
        <position position="385"/>
    </location>
    <ligand>
        <name>S-adenosyl-L-methionine</name>
        <dbReference type="ChEBI" id="CHEBI:59789"/>
    </ligand>
</feature>
<dbReference type="SUPFAM" id="SSF50249">
    <property type="entry name" value="Nucleic acid-binding proteins"/>
    <property type="match status" value="1"/>
</dbReference>
<evidence type="ECO:0000256" key="6">
    <source>
        <dbReference type="SAM" id="MobiDB-lite"/>
    </source>
</evidence>
<dbReference type="PANTHER" id="PTHR11061">
    <property type="entry name" value="RNA M5U METHYLTRANSFERASE"/>
    <property type="match status" value="1"/>
</dbReference>
<dbReference type="PROSITE" id="PS51687">
    <property type="entry name" value="SAM_MT_RNA_M5U"/>
    <property type="match status" value="1"/>
</dbReference>
<keyword evidence="2 4" id="KW-0808">Transferase</keyword>
<feature type="domain" description="TRAM" evidence="7">
    <location>
        <begin position="26"/>
        <end position="84"/>
    </location>
</feature>
<dbReference type="EMBL" id="CP093313">
    <property type="protein sequence ID" value="UWZ86732.1"/>
    <property type="molecule type" value="Genomic_DNA"/>
</dbReference>
<evidence type="ECO:0000259" key="7">
    <source>
        <dbReference type="PROSITE" id="PS50926"/>
    </source>
</evidence>
<dbReference type="GO" id="GO:0070041">
    <property type="term" value="F:rRNA (uridine-C5-)-methyltransferase activity"/>
    <property type="evidence" value="ECO:0007669"/>
    <property type="project" value="TreeGrafter"/>
</dbReference>
<dbReference type="GO" id="GO:0070475">
    <property type="term" value="P:rRNA base methylation"/>
    <property type="evidence" value="ECO:0007669"/>
    <property type="project" value="TreeGrafter"/>
</dbReference>
<reference evidence="8" key="1">
    <citation type="submission" date="2021-04" db="EMBL/GenBank/DDBJ databases">
        <title>Phylogenetic analysis of Acidobacteriaceae.</title>
        <authorList>
            <person name="Qiu L."/>
            <person name="Zhang Q."/>
        </authorList>
    </citation>
    <scope>NUCLEOTIDE SEQUENCE</scope>
    <source>
        <strain evidence="8">DSM 25168</strain>
    </source>
</reference>
<feature type="binding site" evidence="4">
    <location>
        <position position="294"/>
    </location>
    <ligand>
        <name>S-adenosyl-L-methionine</name>
        <dbReference type="ChEBI" id="CHEBI:59789"/>
    </ligand>
</feature>
<evidence type="ECO:0000313" key="8">
    <source>
        <dbReference type="EMBL" id="UWZ86732.1"/>
    </source>
</evidence>
<dbReference type="InterPro" id="IPR030390">
    <property type="entry name" value="MeTrfase_TrmA_AS"/>
</dbReference>
<dbReference type="Gene3D" id="2.40.50.1070">
    <property type="match status" value="1"/>
</dbReference>
<dbReference type="Gene3D" id="2.40.50.140">
    <property type="entry name" value="Nucleic acid-binding proteins"/>
    <property type="match status" value="1"/>
</dbReference>
<evidence type="ECO:0000256" key="5">
    <source>
        <dbReference type="PROSITE-ProRule" id="PRU10015"/>
    </source>
</evidence>
<organism evidence="8 9">
    <name type="scientific">Occallatibacter riparius</name>
    <dbReference type="NCBI Taxonomy" id="1002689"/>
    <lineage>
        <taxon>Bacteria</taxon>
        <taxon>Pseudomonadati</taxon>
        <taxon>Acidobacteriota</taxon>
        <taxon>Terriglobia</taxon>
        <taxon>Terriglobales</taxon>
        <taxon>Acidobacteriaceae</taxon>
        <taxon>Occallatibacter</taxon>
    </lineage>
</organism>
<dbReference type="Pfam" id="PF05958">
    <property type="entry name" value="tRNA_U5-meth_tr"/>
    <property type="match status" value="1"/>
</dbReference>
<dbReference type="KEGG" id="orp:MOP44_12470"/>
<dbReference type="Gene3D" id="3.40.50.150">
    <property type="entry name" value="Vaccinia Virus protein VP39"/>
    <property type="match status" value="1"/>
</dbReference>
<evidence type="ECO:0000256" key="3">
    <source>
        <dbReference type="ARBA" id="ARBA00022691"/>
    </source>
</evidence>
<evidence type="ECO:0000256" key="4">
    <source>
        <dbReference type="PROSITE-ProRule" id="PRU01024"/>
    </source>
</evidence>